<evidence type="ECO:0000256" key="3">
    <source>
        <dbReference type="ARBA" id="ARBA00022801"/>
    </source>
</evidence>
<dbReference type="FunFam" id="3.40.50.1820:FF:000057">
    <property type="entry name" value="Lipase"/>
    <property type="match status" value="1"/>
</dbReference>
<accession>A0A165AH68</accession>
<dbReference type="InterPro" id="IPR006693">
    <property type="entry name" value="AB_hydrolase_lipase"/>
</dbReference>
<dbReference type="InterPro" id="IPR029058">
    <property type="entry name" value="AB_hydrolase_fold"/>
</dbReference>
<dbReference type="EMBL" id="LRGB01000626">
    <property type="protein sequence ID" value="KZS17649.1"/>
    <property type="molecule type" value="Genomic_DNA"/>
</dbReference>
<proteinExistence type="inferred from homology"/>
<comment type="similarity">
    <text evidence="1 7">Belongs to the AB hydrolase superfamily. Lipase family.</text>
</comment>
<keyword evidence="6" id="KW-0325">Glycoprotein</keyword>
<name>A0A165AH68_9CRUS</name>
<evidence type="ECO:0000256" key="1">
    <source>
        <dbReference type="ARBA" id="ARBA00010701"/>
    </source>
</evidence>
<evidence type="ECO:0000256" key="7">
    <source>
        <dbReference type="PIRNR" id="PIRNR000862"/>
    </source>
</evidence>
<dbReference type="PANTHER" id="PTHR11005">
    <property type="entry name" value="LYSOSOMAL ACID LIPASE-RELATED"/>
    <property type="match status" value="1"/>
</dbReference>
<keyword evidence="3 7" id="KW-0378">Hydrolase</keyword>
<keyword evidence="4 7" id="KW-0442">Lipid degradation</keyword>
<dbReference type="STRING" id="35525.A0A165AH68"/>
<gene>
    <name evidence="8" type="ORF">APZ42_016550</name>
</gene>
<dbReference type="PIRSF" id="PIRSF000862">
    <property type="entry name" value="Steryl_ester_lip"/>
    <property type="match status" value="1"/>
</dbReference>
<protein>
    <recommendedName>
        <fullName evidence="7">Lipase</fullName>
    </recommendedName>
</protein>
<dbReference type="OrthoDB" id="6331586at2759"/>
<evidence type="ECO:0000256" key="4">
    <source>
        <dbReference type="ARBA" id="ARBA00022963"/>
    </source>
</evidence>
<sequence>MATPIVIANTVVTVLLTLMVLNHFQIVEYDPIDMAVNEFQRRVYYSQIDGSVMAPPETFMTVPEIIQNRGYPLEIHNVVTEDGYILELHRIPKSINEPADTTENIKKKVVFLQHGIFATDFVWASGPSNSSLAYILADHGYDVWMGNSRGNTYSRKHKTLNPDSEKFWDFTWEELGQYDLPASIDYILKTTGQEKVSYVGYSLGCAIFFVGANLKPDLNDKIDVMIGLAPTSTVQVLNNVFKLIAPLSNPLRYVLRWTRTGLFLPSDGISSRLLRFICNSSQIGSATCQTVNYYIFGYSETTNTSLVHVLCGHYPAGGSPKTMLQFFDNYNSGGNFTRFDYGETGNLERYGTTEAPKYQMELVTAPVYLIWSKTDPVSTPQDIEWLATRLGNLKGSVKVDAPVFSHGDFFMSTQVSKLVYHPLLKMLPPPF</sequence>
<comment type="caution">
    <text evidence="8">The sequence shown here is derived from an EMBL/GenBank/DDBJ whole genome shotgun (WGS) entry which is preliminary data.</text>
</comment>
<dbReference type="GO" id="GO:0016788">
    <property type="term" value="F:hydrolase activity, acting on ester bonds"/>
    <property type="evidence" value="ECO:0007669"/>
    <property type="project" value="InterPro"/>
</dbReference>
<evidence type="ECO:0000256" key="2">
    <source>
        <dbReference type="ARBA" id="ARBA00022729"/>
    </source>
</evidence>
<reference evidence="8 9" key="1">
    <citation type="submission" date="2016-03" db="EMBL/GenBank/DDBJ databases">
        <title>EvidentialGene: Evidence-directed Construction of Genes on Genomes.</title>
        <authorList>
            <person name="Gilbert D.G."/>
            <person name="Choi J.-H."/>
            <person name="Mockaitis K."/>
            <person name="Colbourne J."/>
            <person name="Pfrender M."/>
        </authorList>
    </citation>
    <scope>NUCLEOTIDE SEQUENCE [LARGE SCALE GENOMIC DNA]</scope>
    <source>
        <strain evidence="8 9">Xinb3</strain>
        <tissue evidence="8">Complete organism</tissue>
    </source>
</reference>
<evidence type="ECO:0000313" key="9">
    <source>
        <dbReference type="Proteomes" id="UP000076858"/>
    </source>
</evidence>
<dbReference type="InterPro" id="IPR025483">
    <property type="entry name" value="Lipase_euk"/>
</dbReference>
<organism evidence="8 9">
    <name type="scientific">Daphnia magna</name>
    <dbReference type="NCBI Taxonomy" id="35525"/>
    <lineage>
        <taxon>Eukaryota</taxon>
        <taxon>Metazoa</taxon>
        <taxon>Ecdysozoa</taxon>
        <taxon>Arthropoda</taxon>
        <taxon>Crustacea</taxon>
        <taxon>Branchiopoda</taxon>
        <taxon>Diplostraca</taxon>
        <taxon>Cladocera</taxon>
        <taxon>Anomopoda</taxon>
        <taxon>Daphniidae</taxon>
        <taxon>Daphnia</taxon>
    </lineage>
</organism>
<keyword evidence="9" id="KW-1185">Reference proteome</keyword>
<dbReference type="Pfam" id="PF04083">
    <property type="entry name" value="Abhydro_lipase"/>
    <property type="match status" value="1"/>
</dbReference>
<dbReference type="SUPFAM" id="SSF53474">
    <property type="entry name" value="alpha/beta-Hydrolases"/>
    <property type="match status" value="1"/>
</dbReference>
<dbReference type="GO" id="GO:0016042">
    <property type="term" value="P:lipid catabolic process"/>
    <property type="evidence" value="ECO:0007669"/>
    <property type="project" value="UniProtKB-KW"/>
</dbReference>
<evidence type="ECO:0000256" key="5">
    <source>
        <dbReference type="ARBA" id="ARBA00023098"/>
    </source>
</evidence>
<evidence type="ECO:0000256" key="6">
    <source>
        <dbReference type="ARBA" id="ARBA00023180"/>
    </source>
</evidence>
<dbReference type="Proteomes" id="UP000076858">
    <property type="component" value="Unassembled WGS sequence"/>
</dbReference>
<dbReference type="AlphaFoldDB" id="A0A165AH68"/>
<dbReference type="Gene3D" id="3.40.50.1820">
    <property type="entry name" value="alpha/beta hydrolase"/>
    <property type="match status" value="1"/>
</dbReference>
<keyword evidence="5" id="KW-0443">Lipid metabolism</keyword>
<evidence type="ECO:0000313" key="8">
    <source>
        <dbReference type="EMBL" id="KZS17649.1"/>
    </source>
</evidence>
<keyword evidence="2" id="KW-0732">Signal</keyword>